<protein>
    <submittedName>
        <fullName evidence="1">Uncharacterized protein</fullName>
    </submittedName>
</protein>
<comment type="caution">
    <text evidence="1">The sequence shown here is derived from an EMBL/GenBank/DDBJ whole genome shotgun (WGS) entry which is preliminary data.</text>
</comment>
<gene>
    <name evidence="1" type="ORF">ABS766_11950</name>
</gene>
<sequence length="97" mass="11194">MITEIKDKSPFISFGFSQTNITVQTGVNITLWVEGFFDNNKYTSTLETIISFTKISEYEYILDCDNIGDYNIKLLLFEKQNPKIFKYGNNTATLNVE</sequence>
<name>A0ABW8Z178_9FLAO</name>
<dbReference type="RefSeq" id="WP_408085401.1">
    <property type="nucleotide sequence ID" value="NZ_JBELPZ010000012.1"/>
</dbReference>
<accession>A0ABW8Z178</accession>
<evidence type="ECO:0000313" key="1">
    <source>
        <dbReference type="EMBL" id="MFL9845133.1"/>
    </source>
</evidence>
<proteinExistence type="predicted"/>
<keyword evidence="2" id="KW-1185">Reference proteome</keyword>
<evidence type="ECO:0000313" key="2">
    <source>
        <dbReference type="Proteomes" id="UP001629156"/>
    </source>
</evidence>
<dbReference type="Proteomes" id="UP001629156">
    <property type="component" value="Unassembled WGS sequence"/>
</dbReference>
<dbReference type="EMBL" id="JBELPZ010000012">
    <property type="protein sequence ID" value="MFL9845133.1"/>
    <property type="molecule type" value="Genomic_DNA"/>
</dbReference>
<organism evidence="1 2">
    <name type="scientific">Flavobacterium rhizosphaerae</name>
    <dbReference type="NCBI Taxonomy" id="3163298"/>
    <lineage>
        <taxon>Bacteria</taxon>
        <taxon>Pseudomonadati</taxon>
        <taxon>Bacteroidota</taxon>
        <taxon>Flavobacteriia</taxon>
        <taxon>Flavobacteriales</taxon>
        <taxon>Flavobacteriaceae</taxon>
        <taxon>Flavobacterium</taxon>
    </lineage>
</organism>
<reference evidence="1 2" key="1">
    <citation type="submission" date="2024-06" db="EMBL/GenBank/DDBJ databases">
        <authorList>
            <person name="Kaempfer P."/>
            <person name="Viver T."/>
        </authorList>
    </citation>
    <scope>NUCLEOTIDE SEQUENCE [LARGE SCALE GENOMIC DNA]</scope>
    <source>
        <strain evidence="1 2">ST-119</strain>
    </source>
</reference>